<dbReference type="PANTHER" id="PTHR48050:SF13">
    <property type="entry name" value="STEROL 3-BETA-GLUCOSYLTRANSFERASE UGT80A2"/>
    <property type="match status" value="1"/>
</dbReference>
<sequence length="520" mass="57630">MGFFQRLLSLGFVPILALLALQLFAPEKWHSLQDALEPYIAGTALSHLFPHPLPLRSATPILIASTTHWSHVEKVAVIATELAALGYPITFMTGRVFEKEVSSLHRNIKFEPYLGNDDKMSDEDISTFMALPSGPEKELFIMKKVLVDGMPSQHESIQLQLQKFRKKYNSTKPLIVLFDQTVTGEYPILFGSPGIQADANIGISLAPLSVESNYTFPFRSGKVPHTGPDAKAVHAKAYKEYYSEHYVKQLNEAWWAKLREMGAVQSRYPGLMEAFNMAPDYLLTLGIPEFEFPRSDLRSNVRWFGAFKNAGAKDDDKTKSELPSWWDDIAEAKREGKKIVAVSQGTVEADLEDVLLPTIEALKERDDVLVIATTVLVEPGDVKNLIVPGNTRVAKFVPYGLLLPLIDVLVSNGGYGAVQHCVRLGLPMVVSGVGQDKATTNAIVQWSGVGINLAVQQPGAEKIRDAVKKVLEDDSYKKKAVELSKHYDSYNVGKVVDGVVRDVVRDWVRKNTAVVGKDEL</sequence>
<dbReference type="Pfam" id="PF06722">
    <property type="entry name" value="EryCIII-like_C"/>
    <property type="match status" value="1"/>
</dbReference>
<keyword evidence="3" id="KW-0808">Transferase</keyword>
<protein>
    <submittedName>
        <fullName evidence="3">Glycosyltransferase family 1 protein</fullName>
    </submittedName>
</protein>
<dbReference type="Proteomes" id="UP000799757">
    <property type="component" value="Unassembled WGS sequence"/>
</dbReference>
<feature type="domain" description="Erythromycin biosynthesis protein CIII-like C-terminal" evidence="2">
    <location>
        <begin position="386"/>
        <end position="486"/>
    </location>
</feature>
<proteinExistence type="predicted"/>
<keyword evidence="1" id="KW-0732">Signal</keyword>
<organism evidence="3 4">
    <name type="scientific">Melanomma pulvis-pyrius CBS 109.77</name>
    <dbReference type="NCBI Taxonomy" id="1314802"/>
    <lineage>
        <taxon>Eukaryota</taxon>
        <taxon>Fungi</taxon>
        <taxon>Dikarya</taxon>
        <taxon>Ascomycota</taxon>
        <taxon>Pezizomycotina</taxon>
        <taxon>Dothideomycetes</taxon>
        <taxon>Pleosporomycetidae</taxon>
        <taxon>Pleosporales</taxon>
        <taxon>Melanommataceae</taxon>
        <taxon>Melanomma</taxon>
    </lineage>
</organism>
<dbReference type="PANTHER" id="PTHR48050">
    <property type="entry name" value="STEROL 3-BETA-GLUCOSYLTRANSFERASE"/>
    <property type="match status" value="1"/>
</dbReference>
<dbReference type="InterPro" id="IPR010610">
    <property type="entry name" value="EryCIII-like_C"/>
</dbReference>
<keyword evidence="4" id="KW-1185">Reference proteome</keyword>
<feature type="signal peptide" evidence="1">
    <location>
        <begin position="1"/>
        <end position="31"/>
    </location>
</feature>
<accession>A0A6A6X4I5</accession>
<evidence type="ECO:0000313" key="4">
    <source>
        <dbReference type="Proteomes" id="UP000799757"/>
    </source>
</evidence>
<name>A0A6A6X4I5_9PLEO</name>
<dbReference type="Gene3D" id="3.40.50.2000">
    <property type="entry name" value="Glycogen Phosphorylase B"/>
    <property type="match status" value="2"/>
</dbReference>
<dbReference type="EMBL" id="MU002040">
    <property type="protein sequence ID" value="KAF2791043.1"/>
    <property type="molecule type" value="Genomic_DNA"/>
</dbReference>
<evidence type="ECO:0000313" key="3">
    <source>
        <dbReference type="EMBL" id="KAF2791043.1"/>
    </source>
</evidence>
<feature type="chain" id="PRO_5025633308" evidence="1">
    <location>
        <begin position="32"/>
        <end position="520"/>
    </location>
</feature>
<dbReference type="AlphaFoldDB" id="A0A6A6X4I5"/>
<evidence type="ECO:0000256" key="1">
    <source>
        <dbReference type="SAM" id="SignalP"/>
    </source>
</evidence>
<gene>
    <name evidence="3" type="ORF">K505DRAFT_310245</name>
</gene>
<dbReference type="OrthoDB" id="5835829at2759"/>
<dbReference type="SUPFAM" id="SSF53756">
    <property type="entry name" value="UDP-Glycosyltransferase/glycogen phosphorylase"/>
    <property type="match status" value="1"/>
</dbReference>
<evidence type="ECO:0000259" key="2">
    <source>
        <dbReference type="Pfam" id="PF06722"/>
    </source>
</evidence>
<dbReference type="GO" id="GO:0016757">
    <property type="term" value="F:glycosyltransferase activity"/>
    <property type="evidence" value="ECO:0007669"/>
    <property type="project" value="UniProtKB-ARBA"/>
</dbReference>
<reference evidence="3" key="1">
    <citation type="journal article" date="2020" name="Stud. Mycol.">
        <title>101 Dothideomycetes genomes: a test case for predicting lifestyles and emergence of pathogens.</title>
        <authorList>
            <person name="Haridas S."/>
            <person name="Albert R."/>
            <person name="Binder M."/>
            <person name="Bloem J."/>
            <person name="Labutti K."/>
            <person name="Salamov A."/>
            <person name="Andreopoulos B."/>
            <person name="Baker S."/>
            <person name="Barry K."/>
            <person name="Bills G."/>
            <person name="Bluhm B."/>
            <person name="Cannon C."/>
            <person name="Castanera R."/>
            <person name="Culley D."/>
            <person name="Daum C."/>
            <person name="Ezra D."/>
            <person name="Gonzalez J."/>
            <person name="Henrissat B."/>
            <person name="Kuo A."/>
            <person name="Liang C."/>
            <person name="Lipzen A."/>
            <person name="Lutzoni F."/>
            <person name="Magnuson J."/>
            <person name="Mondo S."/>
            <person name="Nolan M."/>
            <person name="Ohm R."/>
            <person name="Pangilinan J."/>
            <person name="Park H.-J."/>
            <person name="Ramirez L."/>
            <person name="Alfaro M."/>
            <person name="Sun H."/>
            <person name="Tritt A."/>
            <person name="Yoshinaga Y."/>
            <person name="Zwiers L.-H."/>
            <person name="Turgeon B."/>
            <person name="Goodwin S."/>
            <person name="Spatafora J."/>
            <person name="Crous P."/>
            <person name="Grigoriev I."/>
        </authorList>
    </citation>
    <scope>NUCLEOTIDE SEQUENCE</scope>
    <source>
        <strain evidence="3">CBS 109.77</strain>
    </source>
</reference>
<dbReference type="InterPro" id="IPR050426">
    <property type="entry name" value="Glycosyltransferase_28"/>
</dbReference>